<gene>
    <name evidence="4" type="ORF">N8I77_001327</name>
</gene>
<protein>
    <recommendedName>
        <fullName evidence="3">Enoyl reductase (ER) domain-containing protein</fullName>
    </recommendedName>
</protein>
<keyword evidence="5" id="KW-1185">Reference proteome</keyword>
<dbReference type="InterPro" id="IPR013154">
    <property type="entry name" value="ADH-like_N"/>
</dbReference>
<dbReference type="SUPFAM" id="SSF51735">
    <property type="entry name" value="NAD(P)-binding Rossmann-fold domains"/>
    <property type="match status" value="1"/>
</dbReference>
<proteinExistence type="inferred from homology"/>
<accession>A0AAD9SRT7</accession>
<dbReference type="Gene3D" id="3.90.180.10">
    <property type="entry name" value="Medium-chain alcohol dehydrogenases, catalytic domain"/>
    <property type="match status" value="1"/>
</dbReference>
<dbReference type="SMART" id="SM00829">
    <property type="entry name" value="PKS_ER"/>
    <property type="match status" value="1"/>
</dbReference>
<dbReference type="PANTHER" id="PTHR45348:SF2">
    <property type="entry name" value="ZINC-TYPE ALCOHOL DEHYDROGENASE-LIKE PROTEIN C2E1P3.01"/>
    <property type="match status" value="1"/>
</dbReference>
<name>A0AAD9SRT7_PHOAM</name>
<evidence type="ECO:0000256" key="2">
    <source>
        <dbReference type="ARBA" id="ARBA00023002"/>
    </source>
</evidence>
<dbReference type="InterPro" id="IPR047122">
    <property type="entry name" value="Trans-enoyl_RdTase-like"/>
</dbReference>
<dbReference type="AlphaFoldDB" id="A0AAD9SRT7"/>
<evidence type="ECO:0000259" key="3">
    <source>
        <dbReference type="SMART" id="SM00829"/>
    </source>
</evidence>
<organism evidence="4 5">
    <name type="scientific">Phomopsis amygdali</name>
    <name type="common">Fusicoccum amygdali</name>
    <dbReference type="NCBI Taxonomy" id="1214568"/>
    <lineage>
        <taxon>Eukaryota</taxon>
        <taxon>Fungi</taxon>
        <taxon>Dikarya</taxon>
        <taxon>Ascomycota</taxon>
        <taxon>Pezizomycotina</taxon>
        <taxon>Sordariomycetes</taxon>
        <taxon>Sordariomycetidae</taxon>
        <taxon>Diaporthales</taxon>
        <taxon>Diaporthaceae</taxon>
        <taxon>Diaporthe</taxon>
    </lineage>
</organism>
<evidence type="ECO:0000313" key="5">
    <source>
        <dbReference type="Proteomes" id="UP001265746"/>
    </source>
</evidence>
<dbReference type="PANTHER" id="PTHR45348">
    <property type="entry name" value="HYPOTHETICAL OXIDOREDUCTASE (EUROFUNG)"/>
    <property type="match status" value="1"/>
</dbReference>
<keyword evidence="2" id="KW-0560">Oxidoreductase</keyword>
<dbReference type="InterPro" id="IPR036291">
    <property type="entry name" value="NAD(P)-bd_dom_sf"/>
</dbReference>
<dbReference type="InterPro" id="IPR013149">
    <property type="entry name" value="ADH-like_C"/>
</dbReference>
<dbReference type="EMBL" id="JAUJFL010000001">
    <property type="protein sequence ID" value="KAK2614512.1"/>
    <property type="molecule type" value="Genomic_DNA"/>
</dbReference>
<dbReference type="Gene3D" id="3.40.50.720">
    <property type="entry name" value="NAD(P)-binding Rossmann-like Domain"/>
    <property type="match status" value="1"/>
</dbReference>
<dbReference type="Pfam" id="PF08240">
    <property type="entry name" value="ADH_N"/>
    <property type="match status" value="1"/>
</dbReference>
<sequence>MEDNRAAWLVGKKVVPLEVKPAPLEDPDDNQVLVKNHAIAVNPIDVNVQYNAPSWMETTYPRVLGVDVAGEVVAIGPNVTRFKKGDRVLGNAVGQYTKRATANGFMSYTILQTNMASPIPSHIPFEEAAVIPLCLSTAAAGLFQKDFMSLNLPTEPPRQPNGETLLIWGGATSVGCNAIQLAIAAGYEVITTASPKNFELMERLGATQAFDYNSSTVIPDLIAAFEGRHSAGTLDCIGPAENGAGAAVLEVVSKVSAGSKFVATVKPHLQIPDGVSTKHVYALSIYNNFVSKGVYEDFLPRALEVGTFVPAPPPLIAGRGLESVQVAIDILRKGVSAQKVVVSL</sequence>
<dbReference type="GO" id="GO:0016651">
    <property type="term" value="F:oxidoreductase activity, acting on NAD(P)H"/>
    <property type="evidence" value="ECO:0007669"/>
    <property type="project" value="InterPro"/>
</dbReference>
<dbReference type="InterPro" id="IPR011032">
    <property type="entry name" value="GroES-like_sf"/>
</dbReference>
<feature type="domain" description="Enoyl reductase (ER)" evidence="3">
    <location>
        <begin position="11"/>
        <end position="342"/>
    </location>
</feature>
<comment type="caution">
    <text evidence="4">The sequence shown here is derived from an EMBL/GenBank/DDBJ whole genome shotgun (WGS) entry which is preliminary data.</text>
</comment>
<reference evidence="4" key="1">
    <citation type="submission" date="2023-06" db="EMBL/GenBank/DDBJ databases">
        <authorList>
            <person name="Noh H."/>
        </authorList>
    </citation>
    <scope>NUCLEOTIDE SEQUENCE</scope>
    <source>
        <strain evidence="4">DUCC20226</strain>
    </source>
</reference>
<dbReference type="SUPFAM" id="SSF50129">
    <property type="entry name" value="GroES-like"/>
    <property type="match status" value="1"/>
</dbReference>
<dbReference type="InterPro" id="IPR020843">
    <property type="entry name" value="ER"/>
</dbReference>
<evidence type="ECO:0000313" key="4">
    <source>
        <dbReference type="EMBL" id="KAK2614512.1"/>
    </source>
</evidence>
<dbReference type="CDD" id="cd08249">
    <property type="entry name" value="enoyl_reductase_like"/>
    <property type="match status" value="1"/>
</dbReference>
<dbReference type="Proteomes" id="UP001265746">
    <property type="component" value="Unassembled WGS sequence"/>
</dbReference>
<evidence type="ECO:0000256" key="1">
    <source>
        <dbReference type="ARBA" id="ARBA00008072"/>
    </source>
</evidence>
<comment type="similarity">
    <text evidence="1">Belongs to the zinc-containing alcohol dehydrogenase family.</text>
</comment>
<dbReference type="Pfam" id="PF00107">
    <property type="entry name" value="ADH_zinc_N"/>
    <property type="match status" value="1"/>
</dbReference>